<dbReference type="Gene3D" id="1.10.10.10">
    <property type="entry name" value="Winged helix-like DNA-binding domain superfamily/Winged helix DNA-binding domain"/>
    <property type="match status" value="1"/>
</dbReference>
<dbReference type="PANTHER" id="PTHR30154">
    <property type="entry name" value="LEUCINE-RESPONSIVE REGULATORY PROTEIN"/>
    <property type="match status" value="1"/>
</dbReference>
<dbReference type="InterPro" id="IPR011008">
    <property type="entry name" value="Dimeric_a/b-barrel"/>
</dbReference>
<dbReference type="InterPro" id="IPR019887">
    <property type="entry name" value="Tscrpt_reg_AsnC/Lrp_C"/>
</dbReference>
<dbReference type="InterPro" id="IPR036388">
    <property type="entry name" value="WH-like_DNA-bd_sf"/>
</dbReference>
<dbReference type="SMART" id="SM00344">
    <property type="entry name" value="HTH_ASNC"/>
    <property type="match status" value="1"/>
</dbReference>
<dbReference type="SUPFAM" id="SSF46785">
    <property type="entry name" value="Winged helix' DNA-binding domain"/>
    <property type="match status" value="1"/>
</dbReference>
<dbReference type="InterPro" id="IPR036390">
    <property type="entry name" value="WH_DNA-bd_sf"/>
</dbReference>
<keyword evidence="2" id="KW-0238">DNA-binding</keyword>
<evidence type="ECO:0000313" key="7">
    <source>
        <dbReference type="Proteomes" id="UP001246576"/>
    </source>
</evidence>
<dbReference type="PROSITE" id="PS00519">
    <property type="entry name" value="HTH_ASNC_1"/>
    <property type="match status" value="1"/>
</dbReference>
<dbReference type="RefSeq" id="WP_209568693.1">
    <property type="nucleotide sequence ID" value="NZ_JAVLSJ010000005.1"/>
</dbReference>
<dbReference type="PROSITE" id="PS50956">
    <property type="entry name" value="HTH_ASNC_2"/>
    <property type="match status" value="1"/>
</dbReference>
<accession>A0ABU2ELC7</accession>
<dbReference type="SUPFAM" id="SSF54909">
    <property type="entry name" value="Dimeric alpha+beta barrel"/>
    <property type="match status" value="1"/>
</dbReference>
<keyword evidence="4" id="KW-0804">Transcription</keyword>
<dbReference type="PANTHER" id="PTHR30154:SF0">
    <property type="entry name" value="LEUCINE-RESPONSIVE REGULATORY PROTEIN"/>
    <property type="match status" value="1"/>
</dbReference>
<dbReference type="InterPro" id="IPR000485">
    <property type="entry name" value="AsnC-type_HTH_dom"/>
</dbReference>
<dbReference type="InterPro" id="IPR011991">
    <property type="entry name" value="ArsR-like_HTH"/>
</dbReference>
<dbReference type="CDD" id="cd00090">
    <property type="entry name" value="HTH_ARSR"/>
    <property type="match status" value="1"/>
</dbReference>
<dbReference type="InterPro" id="IPR019885">
    <property type="entry name" value="Tscrpt_reg_HTH_AsnC-type_CS"/>
</dbReference>
<keyword evidence="1" id="KW-0805">Transcription regulation</keyword>
<comment type="caution">
    <text evidence="6">The sequence shown here is derived from an EMBL/GenBank/DDBJ whole genome shotgun (WGS) entry which is preliminary data.</text>
</comment>
<proteinExistence type="predicted"/>
<protein>
    <submittedName>
        <fullName evidence="6">Lrp/AsnC family transcriptional regulator</fullName>
    </submittedName>
</protein>
<dbReference type="Gene3D" id="3.30.70.920">
    <property type="match status" value="1"/>
</dbReference>
<name>A0ABU2ELC7_9BURK</name>
<dbReference type="Pfam" id="PF01037">
    <property type="entry name" value="AsnC_trans_reg"/>
    <property type="match status" value="1"/>
</dbReference>
<dbReference type="EMBL" id="JAVLSJ010000005">
    <property type="protein sequence ID" value="MDR9848957.1"/>
    <property type="molecule type" value="Genomic_DNA"/>
</dbReference>
<keyword evidence="3" id="KW-0010">Activator</keyword>
<evidence type="ECO:0000256" key="3">
    <source>
        <dbReference type="ARBA" id="ARBA00023159"/>
    </source>
</evidence>
<evidence type="ECO:0000259" key="5">
    <source>
        <dbReference type="PROSITE" id="PS50956"/>
    </source>
</evidence>
<organism evidence="6 7">
    <name type="scientific">Herbaspirillum huttiense subsp. lycopersici</name>
    <dbReference type="NCBI Taxonomy" id="3074428"/>
    <lineage>
        <taxon>Bacteria</taxon>
        <taxon>Pseudomonadati</taxon>
        <taxon>Pseudomonadota</taxon>
        <taxon>Betaproteobacteria</taxon>
        <taxon>Burkholderiales</taxon>
        <taxon>Oxalobacteraceae</taxon>
        <taxon>Herbaspirillum</taxon>
    </lineage>
</organism>
<evidence type="ECO:0000256" key="2">
    <source>
        <dbReference type="ARBA" id="ARBA00023125"/>
    </source>
</evidence>
<sequence>MSELVKLDRFDIRILSLLQRNGRMTNVDLSNEIGLSPSPCLHRVRRLEKAGYIAGYGAHIHLEKLGHVQFVFTQVTLSGHTRGDFEKFETLVRDVDEIVECHLISGAFTYLLKFVTRDLGHYQRVAEDVLREKGNVDKYFSYIVIASPSLKGQYPLDKLA</sequence>
<evidence type="ECO:0000256" key="4">
    <source>
        <dbReference type="ARBA" id="ARBA00023163"/>
    </source>
</evidence>
<dbReference type="Proteomes" id="UP001246576">
    <property type="component" value="Unassembled WGS sequence"/>
</dbReference>
<dbReference type="Pfam" id="PF13412">
    <property type="entry name" value="HTH_24"/>
    <property type="match status" value="1"/>
</dbReference>
<feature type="domain" description="HTH asnC-type" evidence="5">
    <location>
        <begin position="7"/>
        <end position="68"/>
    </location>
</feature>
<dbReference type="PRINTS" id="PR00033">
    <property type="entry name" value="HTHASNC"/>
</dbReference>
<reference evidence="6" key="1">
    <citation type="submission" date="2023-09" db="EMBL/GenBank/DDBJ databases">
        <title>Description of first Herbaspirillum huttiense subsp. nephrolepsisexaltata and Herbaspirillum huttiense subsp. lycopersicon.</title>
        <authorList>
            <person name="Poudel M."/>
            <person name="Sharma A."/>
            <person name="Goss E."/>
            <person name="Tapia J.H."/>
            <person name="Harmon C.M."/>
            <person name="Jones J.B."/>
        </authorList>
    </citation>
    <scope>NUCLEOTIDE SEQUENCE</scope>
    <source>
        <strain evidence="6">SE1</strain>
    </source>
</reference>
<gene>
    <name evidence="6" type="ORF">RI048_12065</name>
</gene>
<evidence type="ECO:0000256" key="1">
    <source>
        <dbReference type="ARBA" id="ARBA00023015"/>
    </source>
</evidence>
<dbReference type="InterPro" id="IPR019888">
    <property type="entry name" value="Tscrpt_reg_AsnC-like"/>
</dbReference>
<keyword evidence="7" id="KW-1185">Reference proteome</keyword>
<evidence type="ECO:0000313" key="6">
    <source>
        <dbReference type="EMBL" id="MDR9848957.1"/>
    </source>
</evidence>